<dbReference type="Gene3D" id="3.40.630.10">
    <property type="entry name" value="Zn peptidases"/>
    <property type="match status" value="1"/>
</dbReference>
<evidence type="ECO:0000256" key="4">
    <source>
        <dbReference type="ARBA" id="ARBA00022670"/>
    </source>
</evidence>
<evidence type="ECO:0000256" key="5">
    <source>
        <dbReference type="ARBA" id="ARBA00022723"/>
    </source>
</evidence>
<name>A0A382HDZ0_9ZZZZ</name>
<dbReference type="InterPro" id="IPR001948">
    <property type="entry name" value="Peptidase_M18"/>
</dbReference>
<evidence type="ECO:0000313" key="9">
    <source>
        <dbReference type="EMBL" id="SVB85564.1"/>
    </source>
</evidence>
<comment type="similarity">
    <text evidence="2">Belongs to the peptidase M18 family.</text>
</comment>
<evidence type="ECO:0000256" key="2">
    <source>
        <dbReference type="ARBA" id="ARBA00008290"/>
    </source>
</evidence>
<evidence type="ECO:0000256" key="3">
    <source>
        <dbReference type="ARBA" id="ARBA00022438"/>
    </source>
</evidence>
<dbReference type="SUPFAM" id="SSF53187">
    <property type="entry name" value="Zn-dependent exopeptidases"/>
    <property type="match status" value="1"/>
</dbReference>
<keyword evidence="6" id="KW-0378">Hydrolase</keyword>
<dbReference type="CDD" id="cd05658">
    <property type="entry name" value="M18_DAP"/>
    <property type="match status" value="1"/>
</dbReference>
<dbReference type="Gene3D" id="2.30.250.10">
    <property type="entry name" value="Aminopeptidase i, Domain 2"/>
    <property type="match status" value="1"/>
</dbReference>
<proteinExistence type="inferred from homology"/>
<evidence type="ECO:0000256" key="8">
    <source>
        <dbReference type="ARBA" id="ARBA00023049"/>
    </source>
</evidence>
<dbReference type="GO" id="GO:0005737">
    <property type="term" value="C:cytoplasm"/>
    <property type="evidence" value="ECO:0007669"/>
    <property type="project" value="UniProtKB-ARBA"/>
</dbReference>
<sequence length="423" mass="46303">VTSESPSQLLSFLDASPTPFHAVEALCLRLKAAGFKELEEQESWNPLPGSRCFVVRGGTSLAAWIQGTEPPSDSGFRLIGAHTDSPNLRIKPQPDLNQHGYLQFGVEVYGGALLSSWADRDLSVAGMVYVRSESGKIEGHMLHHRDPFLRIPLLAIHLNRDVNEKGLVLNAQNHLPPIYGLEAEGDLNQGMHRLLAEMLKVEAEDILSFDLSLFDTQPAAILGKNQEFIVSGRLDNLYSCFCALEALLKDAETESPQTRMAVCFDHEEIGSMTTQGARSSFITSLLRRLNLENASQAFERSCARSMLISADMAHAVHPNFSEKHEPQHFPQINGGPVIKINAQGRYATNGGSEAIFEQICREGEIPVQKFVNRTDLACGSTIGPYVAGNLGVPTLDVGSAMLSMHSVRELGGAFDFGWMTQAF</sequence>
<keyword evidence="8" id="KW-0482">Metalloprotease</keyword>
<dbReference type="EMBL" id="UINC01060739">
    <property type="protein sequence ID" value="SVB85564.1"/>
    <property type="molecule type" value="Genomic_DNA"/>
</dbReference>
<keyword evidence="3" id="KW-0031">Aminopeptidase</keyword>
<evidence type="ECO:0000256" key="7">
    <source>
        <dbReference type="ARBA" id="ARBA00022833"/>
    </source>
</evidence>
<accession>A0A382HDZ0</accession>
<dbReference type="GO" id="GO:0008270">
    <property type="term" value="F:zinc ion binding"/>
    <property type="evidence" value="ECO:0007669"/>
    <property type="project" value="InterPro"/>
</dbReference>
<evidence type="ECO:0000256" key="6">
    <source>
        <dbReference type="ARBA" id="ARBA00022801"/>
    </source>
</evidence>
<dbReference type="GO" id="GO:0006508">
    <property type="term" value="P:proteolysis"/>
    <property type="evidence" value="ECO:0007669"/>
    <property type="project" value="UniProtKB-KW"/>
</dbReference>
<dbReference type="SUPFAM" id="SSF101821">
    <property type="entry name" value="Aminopeptidase/glucanase lid domain"/>
    <property type="match status" value="1"/>
</dbReference>
<dbReference type="GO" id="GO:0004177">
    <property type="term" value="F:aminopeptidase activity"/>
    <property type="evidence" value="ECO:0007669"/>
    <property type="project" value="UniProtKB-KW"/>
</dbReference>
<dbReference type="InterPro" id="IPR023358">
    <property type="entry name" value="Peptidase_M18_dom2"/>
</dbReference>
<comment type="cofactor">
    <cofactor evidence="1">
        <name>Zn(2+)</name>
        <dbReference type="ChEBI" id="CHEBI:29105"/>
    </cofactor>
</comment>
<keyword evidence="4" id="KW-0645">Protease</keyword>
<feature type="non-terminal residue" evidence="9">
    <location>
        <position position="423"/>
    </location>
</feature>
<organism evidence="9">
    <name type="scientific">marine metagenome</name>
    <dbReference type="NCBI Taxonomy" id="408172"/>
    <lineage>
        <taxon>unclassified sequences</taxon>
        <taxon>metagenomes</taxon>
        <taxon>ecological metagenomes</taxon>
    </lineage>
</organism>
<evidence type="ECO:0000256" key="1">
    <source>
        <dbReference type="ARBA" id="ARBA00001947"/>
    </source>
</evidence>
<dbReference type="PRINTS" id="PR00932">
    <property type="entry name" value="AMINO1PTASE"/>
</dbReference>
<keyword evidence="7" id="KW-0862">Zinc</keyword>
<dbReference type="NCBIfam" id="NF002759">
    <property type="entry name" value="PRK02813.1"/>
    <property type="match status" value="1"/>
</dbReference>
<reference evidence="9" key="1">
    <citation type="submission" date="2018-05" db="EMBL/GenBank/DDBJ databases">
        <authorList>
            <person name="Lanie J.A."/>
            <person name="Ng W.-L."/>
            <person name="Kazmierczak K.M."/>
            <person name="Andrzejewski T.M."/>
            <person name="Davidsen T.M."/>
            <person name="Wayne K.J."/>
            <person name="Tettelin H."/>
            <person name="Glass J.I."/>
            <person name="Rusch D."/>
            <person name="Podicherti R."/>
            <person name="Tsui H.-C.T."/>
            <person name="Winkler M.E."/>
        </authorList>
    </citation>
    <scope>NUCLEOTIDE SEQUENCE</scope>
</reference>
<protein>
    <recommendedName>
        <fullName evidence="10">M18 family aminopeptidase</fullName>
    </recommendedName>
</protein>
<dbReference type="PANTHER" id="PTHR28570">
    <property type="entry name" value="ASPARTYL AMINOPEPTIDASE"/>
    <property type="match status" value="1"/>
</dbReference>
<dbReference type="AlphaFoldDB" id="A0A382HDZ0"/>
<dbReference type="PANTHER" id="PTHR28570:SF3">
    <property type="entry name" value="ASPARTYL AMINOPEPTIDASE"/>
    <property type="match status" value="1"/>
</dbReference>
<feature type="non-terminal residue" evidence="9">
    <location>
        <position position="1"/>
    </location>
</feature>
<keyword evidence="5" id="KW-0479">Metal-binding</keyword>
<gene>
    <name evidence="9" type="ORF">METZ01_LOCUS238418</name>
</gene>
<evidence type="ECO:0008006" key="10">
    <source>
        <dbReference type="Google" id="ProtNLM"/>
    </source>
</evidence>
<dbReference type="Pfam" id="PF02127">
    <property type="entry name" value="Peptidase_M18"/>
    <property type="match status" value="1"/>
</dbReference>
<dbReference type="GO" id="GO:0008237">
    <property type="term" value="F:metallopeptidase activity"/>
    <property type="evidence" value="ECO:0007669"/>
    <property type="project" value="UniProtKB-KW"/>
</dbReference>